<name>A0ACB9D1K1_CICIN</name>
<dbReference type="EMBL" id="CM042013">
    <property type="protein sequence ID" value="KAI3740400.1"/>
    <property type="molecule type" value="Genomic_DNA"/>
</dbReference>
<keyword evidence="2" id="KW-1185">Reference proteome</keyword>
<sequence length="179" mass="19509">MPSGPKKRKAAKKKKLKDSNNSNSSSTTHSHHGESDGGELNSPMAQYQHNIQIPFVEVEKHEDGLSYSESLKVKSTEKTAKEEEGNIGIIGKRSKIEENMPIVNGSVSMDTFSTSCVVVESSLVKNVATSICAQGRVNEPETLQYSHKQPLVASGRRAMKTTSWKACCGILELLSSSDR</sequence>
<organism evidence="1 2">
    <name type="scientific">Cichorium intybus</name>
    <name type="common">Chicory</name>
    <dbReference type="NCBI Taxonomy" id="13427"/>
    <lineage>
        <taxon>Eukaryota</taxon>
        <taxon>Viridiplantae</taxon>
        <taxon>Streptophyta</taxon>
        <taxon>Embryophyta</taxon>
        <taxon>Tracheophyta</taxon>
        <taxon>Spermatophyta</taxon>
        <taxon>Magnoliopsida</taxon>
        <taxon>eudicotyledons</taxon>
        <taxon>Gunneridae</taxon>
        <taxon>Pentapetalae</taxon>
        <taxon>asterids</taxon>
        <taxon>campanulids</taxon>
        <taxon>Asterales</taxon>
        <taxon>Asteraceae</taxon>
        <taxon>Cichorioideae</taxon>
        <taxon>Cichorieae</taxon>
        <taxon>Cichoriinae</taxon>
        <taxon>Cichorium</taxon>
    </lineage>
</organism>
<dbReference type="Proteomes" id="UP001055811">
    <property type="component" value="Linkage Group LG05"/>
</dbReference>
<gene>
    <name evidence="1" type="ORF">L2E82_30829</name>
</gene>
<evidence type="ECO:0000313" key="2">
    <source>
        <dbReference type="Proteomes" id="UP001055811"/>
    </source>
</evidence>
<reference evidence="1 2" key="2">
    <citation type="journal article" date="2022" name="Mol. Ecol. Resour.">
        <title>The genomes of chicory, endive, great burdock and yacon provide insights into Asteraceae paleo-polyploidization history and plant inulin production.</title>
        <authorList>
            <person name="Fan W."/>
            <person name="Wang S."/>
            <person name="Wang H."/>
            <person name="Wang A."/>
            <person name="Jiang F."/>
            <person name="Liu H."/>
            <person name="Zhao H."/>
            <person name="Xu D."/>
            <person name="Zhang Y."/>
        </authorList>
    </citation>
    <scope>NUCLEOTIDE SEQUENCE [LARGE SCALE GENOMIC DNA]</scope>
    <source>
        <strain evidence="2">cv. Punajuju</strain>
        <tissue evidence="1">Leaves</tissue>
    </source>
</reference>
<accession>A0ACB9D1K1</accession>
<proteinExistence type="predicted"/>
<protein>
    <submittedName>
        <fullName evidence="1">Uncharacterized protein</fullName>
    </submittedName>
</protein>
<reference evidence="2" key="1">
    <citation type="journal article" date="2022" name="Mol. Ecol. Resour.">
        <title>The genomes of chicory, endive, great burdock and yacon provide insights into Asteraceae palaeo-polyploidization history and plant inulin production.</title>
        <authorList>
            <person name="Fan W."/>
            <person name="Wang S."/>
            <person name="Wang H."/>
            <person name="Wang A."/>
            <person name="Jiang F."/>
            <person name="Liu H."/>
            <person name="Zhao H."/>
            <person name="Xu D."/>
            <person name="Zhang Y."/>
        </authorList>
    </citation>
    <scope>NUCLEOTIDE SEQUENCE [LARGE SCALE GENOMIC DNA]</scope>
    <source>
        <strain evidence="2">cv. Punajuju</strain>
    </source>
</reference>
<evidence type="ECO:0000313" key="1">
    <source>
        <dbReference type="EMBL" id="KAI3740400.1"/>
    </source>
</evidence>
<comment type="caution">
    <text evidence="1">The sequence shown here is derived from an EMBL/GenBank/DDBJ whole genome shotgun (WGS) entry which is preliminary data.</text>
</comment>